<evidence type="ECO:0000256" key="4">
    <source>
        <dbReference type="ARBA" id="ARBA00022989"/>
    </source>
</evidence>
<sequence length="236" mass="25165">MSAVGTVYRKEMRLLLTSPLSYVVAAVFLALGGYFYWVILANTATASLTGYFGNSSVLLIFLVPVLTMRLWAEEEARGTSELLLTTPVSLGQVVVGKFLAVATLLGGILVLTAGYPLVLVLRAGPHVPTILTSYLGFFLLGAAFLAVGLFTSTLSGNQVVAAVAGFGLLLLLWLVDWAAGAMTGPASLVLRSLSAFGHFEPFTRGLVSGTHLTYFLSLAVGFLFLAERNLERRLWG</sequence>
<keyword evidence="2" id="KW-1003">Cell membrane</keyword>
<feature type="transmembrane region" description="Helical" evidence="6">
    <location>
        <begin position="20"/>
        <end position="39"/>
    </location>
</feature>
<protein>
    <submittedName>
        <fullName evidence="7">ABC transporter</fullName>
    </submittedName>
</protein>
<dbReference type="GO" id="GO:0005886">
    <property type="term" value="C:plasma membrane"/>
    <property type="evidence" value="ECO:0007669"/>
    <property type="project" value="UniProtKB-SubCell"/>
</dbReference>
<evidence type="ECO:0000256" key="1">
    <source>
        <dbReference type="ARBA" id="ARBA00004651"/>
    </source>
</evidence>
<feature type="transmembrane region" description="Helical" evidence="6">
    <location>
        <begin position="159"/>
        <end position="182"/>
    </location>
</feature>
<dbReference type="EMBL" id="AP014924">
    <property type="protein sequence ID" value="BAS25893.1"/>
    <property type="molecule type" value="Genomic_DNA"/>
</dbReference>
<feature type="transmembrane region" description="Helical" evidence="6">
    <location>
        <begin position="93"/>
        <end position="118"/>
    </location>
</feature>
<dbReference type="OrthoDB" id="9794512at2"/>
<evidence type="ECO:0000256" key="6">
    <source>
        <dbReference type="SAM" id="Phobius"/>
    </source>
</evidence>
<evidence type="ECO:0000256" key="5">
    <source>
        <dbReference type="ARBA" id="ARBA00023136"/>
    </source>
</evidence>
<feature type="transmembrane region" description="Helical" evidence="6">
    <location>
        <begin position="51"/>
        <end position="72"/>
    </location>
</feature>
<dbReference type="InterPro" id="IPR051449">
    <property type="entry name" value="ABC-2_transporter_component"/>
</dbReference>
<keyword evidence="5 6" id="KW-0472">Membrane</keyword>
<evidence type="ECO:0000313" key="7">
    <source>
        <dbReference type="EMBL" id="BAS25893.1"/>
    </source>
</evidence>
<keyword evidence="4 6" id="KW-1133">Transmembrane helix</keyword>
<evidence type="ECO:0000256" key="3">
    <source>
        <dbReference type="ARBA" id="ARBA00022692"/>
    </source>
</evidence>
<gene>
    <name evidence="7" type="ORF">LIP_0034</name>
</gene>
<reference evidence="8" key="2">
    <citation type="journal article" date="2016" name="Int. J. Syst. Evol. Microbiol.">
        <title>Complete genome sequence and cell structure of Limnochorda pilosa, a Gram-negative spore-former within the phylum Firmicutes.</title>
        <authorList>
            <person name="Watanabe M."/>
            <person name="Kojima H."/>
            <person name="Fukui M."/>
        </authorList>
    </citation>
    <scope>NUCLEOTIDE SEQUENCE [LARGE SCALE GENOMIC DNA]</scope>
    <source>
        <strain evidence="8">HC45</strain>
    </source>
</reference>
<keyword evidence="3 6" id="KW-0812">Transmembrane</keyword>
<accession>A0A0K2SFL3</accession>
<proteinExistence type="predicted"/>
<dbReference type="Pfam" id="PF12679">
    <property type="entry name" value="ABC2_membrane_2"/>
    <property type="match status" value="1"/>
</dbReference>
<organism evidence="7 8">
    <name type="scientific">Limnochorda pilosa</name>
    <dbReference type="NCBI Taxonomy" id="1555112"/>
    <lineage>
        <taxon>Bacteria</taxon>
        <taxon>Bacillati</taxon>
        <taxon>Bacillota</taxon>
        <taxon>Limnochordia</taxon>
        <taxon>Limnochordales</taxon>
        <taxon>Limnochordaceae</taxon>
        <taxon>Limnochorda</taxon>
    </lineage>
</organism>
<dbReference type="PANTHER" id="PTHR30294">
    <property type="entry name" value="MEMBRANE COMPONENT OF ABC TRANSPORTER YHHJ-RELATED"/>
    <property type="match status" value="1"/>
</dbReference>
<reference evidence="8" key="1">
    <citation type="submission" date="2015-07" db="EMBL/GenBank/DDBJ databases">
        <title>Complete genome sequence and phylogenetic analysis of Limnochorda pilosa.</title>
        <authorList>
            <person name="Watanabe M."/>
            <person name="Kojima H."/>
            <person name="Fukui M."/>
        </authorList>
    </citation>
    <scope>NUCLEOTIDE SEQUENCE [LARGE SCALE GENOMIC DNA]</scope>
    <source>
        <strain evidence="8">HC45</strain>
    </source>
</reference>
<name>A0A0K2SFL3_LIMPI</name>
<feature type="transmembrane region" description="Helical" evidence="6">
    <location>
        <begin position="202"/>
        <end position="226"/>
    </location>
</feature>
<feature type="transmembrane region" description="Helical" evidence="6">
    <location>
        <begin position="130"/>
        <end position="152"/>
    </location>
</feature>
<dbReference type="STRING" id="1555112.LIP_0034"/>
<dbReference type="PANTHER" id="PTHR30294:SF29">
    <property type="entry name" value="MULTIDRUG ABC TRANSPORTER PERMEASE YBHS-RELATED"/>
    <property type="match status" value="1"/>
</dbReference>
<dbReference type="KEGG" id="lpil:LIP_0034"/>
<evidence type="ECO:0000256" key="2">
    <source>
        <dbReference type="ARBA" id="ARBA00022475"/>
    </source>
</evidence>
<dbReference type="AlphaFoldDB" id="A0A0K2SFL3"/>
<evidence type="ECO:0000313" key="8">
    <source>
        <dbReference type="Proteomes" id="UP000065807"/>
    </source>
</evidence>
<dbReference type="RefSeq" id="WP_068132720.1">
    <property type="nucleotide sequence ID" value="NZ_AP014924.1"/>
</dbReference>
<keyword evidence="8" id="KW-1185">Reference proteome</keyword>
<dbReference type="GO" id="GO:0140359">
    <property type="term" value="F:ABC-type transporter activity"/>
    <property type="evidence" value="ECO:0007669"/>
    <property type="project" value="InterPro"/>
</dbReference>
<comment type="subcellular location">
    <subcellularLocation>
        <location evidence="1">Cell membrane</location>
        <topology evidence="1">Multi-pass membrane protein</topology>
    </subcellularLocation>
</comment>
<dbReference type="Proteomes" id="UP000065807">
    <property type="component" value="Chromosome"/>
</dbReference>